<evidence type="ECO:0000256" key="2">
    <source>
        <dbReference type="ARBA" id="ARBA00023043"/>
    </source>
</evidence>
<dbReference type="PROSITE" id="PS50297">
    <property type="entry name" value="ANK_REP_REGION"/>
    <property type="match status" value="2"/>
</dbReference>
<evidence type="ECO:0000259" key="5">
    <source>
        <dbReference type="Pfam" id="PF24879"/>
    </source>
</evidence>
<dbReference type="PANTHER" id="PTHR24198">
    <property type="entry name" value="ANKYRIN REPEAT AND PROTEIN KINASE DOMAIN-CONTAINING PROTEIN"/>
    <property type="match status" value="1"/>
</dbReference>
<dbReference type="Proteomes" id="UP000885750">
    <property type="component" value="Unassembled WGS sequence"/>
</dbReference>
<evidence type="ECO:0000313" key="6">
    <source>
        <dbReference type="EMBL" id="HFC92081.1"/>
    </source>
</evidence>
<dbReference type="InterPro" id="IPR036770">
    <property type="entry name" value="Ankyrin_rpt-contain_sf"/>
</dbReference>
<name>A0A7V2T2F0_LEUMU</name>
<evidence type="ECO:0000259" key="4">
    <source>
        <dbReference type="Pfam" id="PF13569"/>
    </source>
</evidence>
<sequence>MNDLKEISKIVHEGTLEQLTSVLDTFPDLTTTTLKGEYNNSTTLLRIAVVQGDIDKVALIIKRGADPTKQLKNMLSSVLAARSYSLKKDDIALLTLLVEKGATFPQEKQDCLNFISSHLEVFYTSNLSLFNALIRLGFDPVKTEKIAGRSIIYHALEYKYGSQRTAIANKLLSLGCSTSNVGRDYADPLEKALDHQLYDFVSKLLKKGSNSDLLNKSLLHRVAHHSKLPETLRDQFFSKETDFNQKNNKGDTILHECCYHNNIAFMSFLVDKGADLNVVNKQGNTPLLVAIKEYQKDSIKQLIALGADLNLPNKKGKTPLDVAMSQASFKRVCTQLIKAGAKTRIELDQADGKALDMIQMAISNIPSGKPWADTFRVFIQSLQQQQAGFWYELIRHCLDNNMPKPSKRWTTKTTALVNDIGESVFRETLLTLFPLVKEKSYLKKNNEYFKIKDNHSRLLKGLLWSASRYNDQETCRELRNVATHMYKKVPGVGMRNAKVANAALYSLSQIEGIAGLKEITILRAVTKYNPALKNINRIFAQAAQAKKMTVEELEALAMPDYGLTDIGYYTQKVGEYTAILRLLAVGKGQLTWQKGEKLQKSIPAVLKREAMEEIKALKLLLKDLNLATRAHSQRLEQSYLKKKATHTLGHWRDNIITHPLLGFLARRLIWRVQNKKTISDIIYTDKGFVNAKNKPFTLPKEATVCLWHPIMSNADDVLAWREWLMQHEITQPFKQAHREIYPLTDAERKTVDHSLRYANHILKHGQFNALCTQRGWKQTLGGYWDGGYENEAYKYIESHKITVEFEAEGTDQYGEGNATYQCVGTSAVVFTKNHKRLKLEKIEPLLFSEVMRDVDLFVGVSSIGNDPQWHDRTNTYWEDSSFGKLSASAKTRYEVLQMLLPKLKIASQLTLKGRFLLVEGKLCHYKIHLGSSNILMQPNDRYLCIVSARANNSVMLPFEGDNTLSLILSKAFMLANDSKIRDKTILSQIKPMEAAC</sequence>
<evidence type="ECO:0000256" key="3">
    <source>
        <dbReference type="PROSITE-ProRule" id="PRU00023"/>
    </source>
</evidence>
<dbReference type="InterPro" id="IPR025406">
    <property type="entry name" value="DUF4132"/>
</dbReference>
<dbReference type="SUPFAM" id="SSF48403">
    <property type="entry name" value="Ankyrin repeat"/>
    <property type="match status" value="1"/>
</dbReference>
<feature type="repeat" description="ANK" evidence="3">
    <location>
        <begin position="282"/>
        <end position="314"/>
    </location>
</feature>
<dbReference type="Pfam" id="PF12796">
    <property type="entry name" value="Ank_2"/>
    <property type="match status" value="1"/>
</dbReference>
<reference evidence="6" key="1">
    <citation type="journal article" date="2020" name="mSystems">
        <title>Genome- and Community-Level Interaction Insights into Carbon Utilization and Element Cycling Functions of Hydrothermarchaeota in Hydrothermal Sediment.</title>
        <authorList>
            <person name="Zhou Z."/>
            <person name="Liu Y."/>
            <person name="Xu W."/>
            <person name="Pan J."/>
            <person name="Luo Z.H."/>
            <person name="Li M."/>
        </authorList>
    </citation>
    <scope>NUCLEOTIDE SEQUENCE [LARGE SCALE GENOMIC DNA]</scope>
    <source>
        <strain evidence="6">HyVt-493</strain>
    </source>
</reference>
<dbReference type="InterPro" id="IPR056639">
    <property type="entry name" value="DUF7737"/>
</dbReference>
<gene>
    <name evidence="6" type="ORF">ENJ51_04640</name>
</gene>
<organism evidence="6">
    <name type="scientific">Leucothrix mucor</name>
    <dbReference type="NCBI Taxonomy" id="45248"/>
    <lineage>
        <taxon>Bacteria</taxon>
        <taxon>Pseudomonadati</taxon>
        <taxon>Pseudomonadota</taxon>
        <taxon>Gammaproteobacteria</taxon>
        <taxon>Thiotrichales</taxon>
        <taxon>Thiotrichaceae</taxon>
        <taxon>Leucothrix</taxon>
    </lineage>
</organism>
<dbReference type="SMART" id="SM00248">
    <property type="entry name" value="ANK"/>
    <property type="match status" value="6"/>
</dbReference>
<dbReference type="Gene3D" id="1.25.40.20">
    <property type="entry name" value="Ankyrin repeat-containing domain"/>
    <property type="match status" value="1"/>
</dbReference>
<evidence type="ECO:0000256" key="1">
    <source>
        <dbReference type="ARBA" id="ARBA00022737"/>
    </source>
</evidence>
<proteinExistence type="predicted"/>
<feature type="repeat" description="ANK" evidence="3">
    <location>
        <begin position="249"/>
        <end position="281"/>
    </location>
</feature>
<keyword evidence="1" id="KW-0677">Repeat</keyword>
<dbReference type="AlphaFoldDB" id="A0A7V2T2F0"/>
<protein>
    <submittedName>
        <fullName evidence="6">DUF4132 domain-containing protein</fullName>
    </submittedName>
</protein>
<dbReference type="EMBL" id="DRMS01000183">
    <property type="protein sequence ID" value="HFC92081.1"/>
    <property type="molecule type" value="Genomic_DNA"/>
</dbReference>
<feature type="domain" description="DUF7737" evidence="5">
    <location>
        <begin position="889"/>
        <end position="989"/>
    </location>
</feature>
<keyword evidence="2 3" id="KW-0040">ANK repeat</keyword>
<dbReference type="InterPro" id="IPR002110">
    <property type="entry name" value="Ankyrin_rpt"/>
</dbReference>
<dbReference type="PROSITE" id="PS50088">
    <property type="entry name" value="ANK_REPEAT"/>
    <property type="match status" value="2"/>
</dbReference>
<accession>A0A7V2T2F0</accession>
<comment type="caution">
    <text evidence="6">The sequence shown here is derived from an EMBL/GenBank/DDBJ whole genome shotgun (WGS) entry which is preliminary data.</text>
</comment>
<dbReference type="Pfam" id="PF24879">
    <property type="entry name" value="DUF7737"/>
    <property type="match status" value="1"/>
</dbReference>
<feature type="domain" description="DUF4132" evidence="4">
    <location>
        <begin position="597"/>
        <end position="776"/>
    </location>
</feature>
<dbReference type="PANTHER" id="PTHR24198:SF191">
    <property type="entry name" value="RABANKYRIN-5-LIKE"/>
    <property type="match status" value="1"/>
</dbReference>
<dbReference type="Pfam" id="PF13569">
    <property type="entry name" value="DUF4132"/>
    <property type="match status" value="1"/>
</dbReference>